<dbReference type="Pfam" id="PF09745">
    <property type="entry name" value="NSRP1_N"/>
    <property type="match status" value="1"/>
</dbReference>
<accession>A0A1J1H7D6</accession>
<dbReference type="InterPro" id="IPR018612">
    <property type="entry name" value="NSRP1_N"/>
</dbReference>
<dbReference type="EMBL" id="LN835306">
    <property type="protein sequence ID" value="CRH00708.1"/>
    <property type="molecule type" value="Genomic_DNA"/>
</dbReference>
<evidence type="ECO:0000259" key="4">
    <source>
        <dbReference type="Pfam" id="PF09745"/>
    </source>
</evidence>
<sequence>MKINFSFNKKNKNENKNEDKKVVDIFSLSDDEETFDFENNQNKKIEEEKKKEIEREIKEYIYEHENPIKEKCNKKEPEKNQKEGKKKILYLGYKGEELTKLNNEKINTRENRICPQKYKKEGERNKRDEDQKCDKYYKEEYKGKCEKSKNKKHGENYETKNMLNKEEREKDISIDEIFMKKDNNQTNKSKYMNALINSTKRRALEKEILIQKKLKIDTKKEEKVFITNAYRKKMMDRELIKKDIEEQKENIRDTQPNYNLNLFLKNMNIPSSYNRNNRKSYYDTSNISDYEKF</sequence>
<dbReference type="GeneID" id="39736831"/>
<dbReference type="OMA" id="QYLGYKG"/>
<reference evidence="5 6" key="1">
    <citation type="submission" date="2015-04" db="EMBL/GenBank/DDBJ databases">
        <authorList>
            <consortium name="Pathogen Informatics"/>
        </authorList>
    </citation>
    <scope>NUCLEOTIDE SEQUENCE [LARGE SCALE GENOMIC DNA]</scope>
    <source>
        <strain evidence="5 6">SGS1</strain>
    </source>
</reference>
<name>A0A1J1H7D6_PLARL</name>
<dbReference type="Proteomes" id="UP000220158">
    <property type="component" value="Chromosome 11"/>
</dbReference>
<comment type="similarity">
    <text evidence="1">Belongs to the NSRP1 family.</text>
</comment>
<dbReference type="VEuPathDB" id="PlasmoDB:PRELSG_1105500"/>
<dbReference type="OrthoDB" id="446635at2759"/>
<feature type="coiled-coil region" evidence="3">
    <location>
        <begin position="28"/>
        <end position="63"/>
    </location>
</feature>
<evidence type="ECO:0000313" key="6">
    <source>
        <dbReference type="Proteomes" id="UP000220158"/>
    </source>
</evidence>
<evidence type="ECO:0000313" key="5">
    <source>
        <dbReference type="EMBL" id="CRH00708.1"/>
    </source>
</evidence>
<dbReference type="AlphaFoldDB" id="A0A1J1H7D6"/>
<dbReference type="RefSeq" id="XP_028533711.1">
    <property type="nucleotide sequence ID" value="XM_028677308.1"/>
</dbReference>
<dbReference type="KEGG" id="prel:PRELSG_1105500"/>
<keyword evidence="6" id="KW-1185">Reference proteome</keyword>
<dbReference type="GO" id="GO:0000381">
    <property type="term" value="P:regulation of alternative mRNA splicing, via spliceosome"/>
    <property type="evidence" value="ECO:0007669"/>
    <property type="project" value="InterPro"/>
</dbReference>
<evidence type="ECO:0000256" key="1">
    <source>
        <dbReference type="ARBA" id="ARBA00010126"/>
    </source>
</evidence>
<gene>
    <name evidence="5" type="ORF">PRELSG_1105500</name>
</gene>
<proteinExistence type="inferred from homology"/>
<evidence type="ECO:0000256" key="3">
    <source>
        <dbReference type="SAM" id="Coils"/>
    </source>
</evidence>
<evidence type="ECO:0000256" key="2">
    <source>
        <dbReference type="ARBA" id="ARBA00023054"/>
    </source>
</evidence>
<keyword evidence="2 3" id="KW-0175">Coiled coil</keyword>
<organism evidence="5 6">
    <name type="scientific">Plasmodium relictum</name>
    <dbReference type="NCBI Taxonomy" id="85471"/>
    <lineage>
        <taxon>Eukaryota</taxon>
        <taxon>Sar</taxon>
        <taxon>Alveolata</taxon>
        <taxon>Apicomplexa</taxon>
        <taxon>Aconoidasida</taxon>
        <taxon>Haemosporida</taxon>
        <taxon>Plasmodiidae</taxon>
        <taxon>Plasmodium</taxon>
        <taxon>Plasmodium (Haemamoeba)</taxon>
    </lineage>
</organism>
<feature type="domain" description="Nuclear speckle splicing regulatory protein 1 N-terminal" evidence="4">
    <location>
        <begin position="179"/>
        <end position="250"/>
    </location>
</feature>
<protein>
    <recommendedName>
        <fullName evidence="4">Nuclear speckle splicing regulatory protein 1 N-terminal domain-containing protein</fullName>
    </recommendedName>
</protein>